<keyword evidence="3" id="KW-1185">Reference proteome</keyword>
<sequence length="545" mass="58315">MVRKREWQEGGVGPFTSGQTTTQQQQQRTSSEGEEDIGVGLVVPSAVGGGGGLSWGEAIQLTSLLQDPLQTQLLLQAVNRMNSERLDIGGLVGGLGGPTGGIGGPTGGIGVLGGPTGGIGGPTGGYGPTGGIGGIGGPVGGLGVLGGIGGPVRGIGGPVGGLGGNSWVSRVGEVMDGVSQQLPSIHKAVTTMSFIAFGVFITNLLVQALANSTSLENFIGREETEFGPILHPLSFSLPNEEDGEGWMEEREGGMEREGGWMEREGGGEGWMEREGEGWIERGGGEGWREENEEREGWREENEENKERERWRKEKEEMAGEREEGWRTDEDEKKDNNKLMDKDEYIEQQRSHRLQLLSDVIADVYLQLHNRARQGVVGAVVRLGLTGGGGGRGDVDVVGECGRRVLCHAHRTNPTLPYLPYWTLGASWLSGDGNMPHLLENLRAEVGGQGGRTCAALYPSCPDTPDLLALMQEVEDTQTERGDTQTERGDTQTEGEDTQTERGDTQTEGEDTQTEGEDTQTEGKDTQMEGKDTQTEREDTQESSGL</sequence>
<feature type="region of interest" description="Disordered" evidence="1">
    <location>
        <begin position="475"/>
        <end position="545"/>
    </location>
</feature>
<proteinExistence type="predicted"/>
<evidence type="ECO:0000313" key="2">
    <source>
        <dbReference type="EMBL" id="KAK4296998.1"/>
    </source>
</evidence>
<feature type="compositionally biased region" description="Acidic residues" evidence="1">
    <location>
        <begin position="506"/>
        <end position="519"/>
    </location>
</feature>
<feature type="compositionally biased region" description="Low complexity" evidence="1">
    <location>
        <begin position="16"/>
        <end position="30"/>
    </location>
</feature>
<name>A0AAE1NVS5_9EUCA</name>
<dbReference type="EMBL" id="JAWZYT010003730">
    <property type="protein sequence ID" value="KAK4296998.1"/>
    <property type="molecule type" value="Genomic_DNA"/>
</dbReference>
<feature type="region of interest" description="Disordered" evidence="1">
    <location>
        <begin position="1"/>
        <end position="37"/>
    </location>
</feature>
<organism evidence="2 3">
    <name type="scientific">Petrolisthes manimaculis</name>
    <dbReference type="NCBI Taxonomy" id="1843537"/>
    <lineage>
        <taxon>Eukaryota</taxon>
        <taxon>Metazoa</taxon>
        <taxon>Ecdysozoa</taxon>
        <taxon>Arthropoda</taxon>
        <taxon>Crustacea</taxon>
        <taxon>Multicrustacea</taxon>
        <taxon>Malacostraca</taxon>
        <taxon>Eumalacostraca</taxon>
        <taxon>Eucarida</taxon>
        <taxon>Decapoda</taxon>
        <taxon>Pleocyemata</taxon>
        <taxon>Anomura</taxon>
        <taxon>Galatheoidea</taxon>
        <taxon>Porcellanidae</taxon>
        <taxon>Petrolisthes</taxon>
    </lineage>
</organism>
<feature type="compositionally biased region" description="Basic and acidic residues" evidence="1">
    <location>
        <begin position="520"/>
        <end position="539"/>
    </location>
</feature>
<dbReference type="Proteomes" id="UP001292094">
    <property type="component" value="Unassembled WGS sequence"/>
</dbReference>
<evidence type="ECO:0000313" key="3">
    <source>
        <dbReference type="Proteomes" id="UP001292094"/>
    </source>
</evidence>
<feature type="region of interest" description="Disordered" evidence="1">
    <location>
        <begin position="250"/>
        <end position="338"/>
    </location>
</feature>
<feature type="compositionally biased region" description="Basic and acidic residues" evidence="1">
    <location>
        <begin position="477"/>
        <end position="490"/>
    </location>
</feature>
<gene>
    <name evidence="2" type="ORF">Pmani_030550</name>
</gene>
<reference evidence="2" key="1">
    <citation type="submission" date="2023-11" db="EMBL/GenBank/DDBJ databases">
        <title>Genome assemblies of two species of porcelain crab, Petrolisthes cinctipes and Petrolisthes manimaculis (Anomura: Porcellanidae).</title>
        <authorList>
            <person name="Angst P."/>
        </authorList>
    </citation>
    <scope>NUCLEOTIDE SEQUENCE</scope>
    <source>
        <strain evidence="2">PB745_02</strain>
        <tissue evidence="2">Gill</tissue>
    </source>
</reference>
<protein>
    <submittedName>
        <fullName evidence="2">Uncharacterized protein</fullName>
    </submittedName>
</protein>
<dbReference type="AlphaFoldDB" id="A0AAE1NVS5"/>
<evidence type="ECO:0000256" key="1">
    <source>
        <dbReference type="SAM" id="MobiDB-lite"/>
    </source>
</evidence>
<accession>A0AAE1NVS5</accession>
<comment type="caution">
    <text evidence="2">The sequence shown here is derived from an EMBL/GenBank/DDBJ whole genome shotgun (WGS) entry which is preliminary data.</text>
</comment>